<name>A0A5A5T683_9CHLR</name>
<dbReference type="EMBL" id="BIXY01000003">
    <property type="protein sequence ID" value="GCF06857.1"/>
    <property type="molecule type" value="Genomic_DNA"/>
</dbReference>
<protein>
    <recommendedName>
        <fullName evidence="1">LarA-like N-terminal domain-containing protein</fullName>
    </recommendedName>
</protein>
<keyword evidence="3" id="KW-1185">Reference proteome</keyword>
<dbReference type="Gene3D" id="3.40.50.11440">
    <property type="match status" value="1"/>
</dbReference>
<evidence type="ECO:0000259" key="1">
    <source>
        <dbReference type="Pfam" id="PF09861"/>
    </source>
</evidence>
<dbReference type="GO" id="GO:0050043">
    <property type="term" value="F:lactate racemase activity"/>
    <property type="evidence" value="ECO:0007669"/>
    <property type="project" value="InterPro"/>
</dbReference>
<dbReference type="PANTHER" id="PTHR33171:SF17">
    <property type="entry name" value="LARA-LIKE N-TERMINAL DOMAIN-CONTAINING PROTEIN"/>
    <property type="match status" value="1"/>
</dbReference>
<feature type="domain" description="LarA-like N-terminal" evidence="1">
    <location>
        <begin position="19"/>
        <end position="187"/>
    </location>
</feature>
<dbReference type="Proteomes" id="UP000322530">
    <property type="component" value="Unassembled WGS sequence"/>
</dbReference>
<gene>
    <name evidence="2" type="ORF">KDI_04210</name>
</gene>
<dbReference type="AlphaFoldDB" id="A0A5A5T683"/>
<accession>A0A5A5T683</accession>
<dbReference type="InterPro" id="IPR048068">
    <property type="entry name" value="LarA-like"/>
</dbReference>
<comment type="caution">
    <text evidence="2">The sequence shown here is derived from an EMBL/GenBank/DDBJ whole genome shotgun (WGS) entry which is preliminary data.</text>
</comment>
<reference evidence="2 3" key="1">
    <citation type="submission" date="2019-01" db="EMBL/GenBank/DDBJ databases">
        <title>Draft genome sequence of Dictyobacter sp. Uno17.</title>
        <authorList>
            <person name="Wang C.M."/>
            <person name="Zheng Y."/>
            <person name="Sakai Y."/>
            <person name="Abe K."/>
            <person name="Yokota A."/>
            <person name="Yabe S."/>
        </authorList>
    </citation>
    <scope>NUCLEOTIDE SEQUENCE [LARGE SCALE GENOMIC DNA]</scope>
    <source>
        <strain evidence="2 3">Uno17</strain>
    </source>
</reference>
<evidence type="ECO:0000313" key="3">
    <source>
        <dbReference type="Proteomes" id="UP000322530"/>
    </source>
</evidence>
<dbReference type="InterPro" id="IPR043166">
    <property type="entry name" value="LarA-like_C"/>
</dbReference>
<dbReference type="Pfam" id="PF09861">
    <property type="entry name" value="Lar_N"/>
    <property type="match status" value="1"/>
</dbReference>
<organism evidence="2 3">
    <name type="scientific">Dictyobacter arantiisoli</name>
    <dbReference type="NCBI Taxonomy" id="2014874"/>
    <lineage>
        <taxon>Bacteria</taxon>
        <taxon>Bacillati</taxon>
        <taxon>Chloroflexota</taxon>
        <taxon>Ktedonobacteria</taxon>
        <taxon>Ktedonobacterales</taxon>
        <taxon>Dictyobacteraceae</taxon>
        <taxon>Dictyobacter</taxon>
    </lineage>
</organism>
<dbReference type="Gene3D" id="3.90.226.30">
    <property type="match status" value="1"/>
</dbReference>
<sequence length="417" mass="46440">MYGHGSTTQTLTVTEVQQILTQTFADMQLSGKRVLVIIPDGTRTAPLPLLFRLLYAQLGQRVEQLDYLIALGTHPPLSEEAIAQLIGVSAQERAEQYPNVQVFNHLWADPASLKTIGVISSEEARELTAGTLDSEVPVTLNRMIFDYDQLIICGPVFPHEVAGFSGGAKYLFPGIAGADIINFSHWLGARMTSMATIGVQDTHVRRVIHRAAEFVTFPLLCISLVVQGHDLHGLYTGTYLEAFQQAAALSGKLNIVYVERPFKQVLSMAAEQYDDLWTAAKAMYKTEPVIANGGEVIIYAPHITEVSYTHGKLIDQIGYHVRDYFLQQWERFKDIPGGVLAHSTHVKGSGSYDLTTGREVPRIQVTLATGIPEERCRRINLGYRDYRTLDPHAWEDREDEGMLLVPHAGEVLFRLHS</sequence>
<dbReference type="RefSeq" id="WP_172631792.1">
    <property type="nucleotide sequence ID" value="NZ_BIXY01000003.1"/>
</dbReference>
<dbReference type="PANTHER" id="PTHR33171">
    <property type="entry name" value="LAR_N DOMAIN-CONTAINING PROTEIN"/>
    <property type="match status" value="1"/>
</dbReference>
<dbReference type="InterPro" id="IPR018657">
    <property type="entry name" value="LarA-like_N"/>
</dbReference>
<evidence type="ECO:0000313" key="2">
    <source>
        <dbReference type="EMBL" id="GCF06857.1"/>
    </source>
</evidence>
<proteinExistence type="predicted"/>